<proteinExistence type="predicted"/>
<name>A0ABQ6HHN3_9GAMM</name>
<protein>
    <recommendedName>
        <fullName evidence="1">GAF domain-containing protein</fullName>
    </recommendedName>
</protein>
<comment type="caution">
    <text evidence="2">The sequence shown here is derived from an EMBL/GenBank/DDBJ whole genome shotgun (WGS) entry which is preliminary data.</text>
</comment>
<dbReference type="InterPro" id="IPR029016">
    <property type="entry name" value="GAF-like_dom_sf"/>
</dbReference>
<gene>
    <name evidence="2" type="ORF">tloyanaT_33030</name>
</gene>
<feature type="domain" description="GAF" evidence="1">
    <location>
        <begin position="22"/>
        <end position="153"/>
    </location>
</feature>
<dbReference type="SUPFAM" id="SSF55781">
    <property type="entry name" value="GAF domain-like"/>
    <property type="match status" value="1"/>
</dbReference>
<dbReference type="InterPro" id="IPR003018">
    <property type="entry name" value="GAF"/>
</dbReference>
<dbReference type="RefSeq" id="WP_284300704.1">
    <property type="nucleotide sequence ID" value="NZ_BSSV01000008.1"/>
</dbReference>
<accession>A0ABQ6HHN3</accession>
<evidence type="ECO:0000313" key="2">
    <source>
        <dbReference type="EMBL" id="GLX87050.1"/>
    </source>
</evidence>
<reference evidence="2 3" key="1">
    <citation type="submission" date="2023-03" db="EMBL/GenBank/DDBJ databases">
        <title>Thalassotalea loyana LMG 22536T draft genome sequence.</title>
        <authorList>
            <person name="Sawabe T."/>
        </authorList>
    </citation>
    <scope>NUCLEOTIDE SEQUENCE [LARGE SCALE GENOMIC DNA]</scope>
    <source>
        <strain evidence="2 3">LMG 22536</strain>
    </source>
</reference>
<keyword evidence="3" id="KW-1185">Reference proteome</keyword>
<dbReference type="EMBL" id="BSSV01000008">
    <property type="protein sequence ID" value="GLX87050.1"/>
    <property type="molecule type" value="Genomic_DNA"/>
</dbReference>
<dbReference type="Gene3D" id="3.30.450.40">
    <property type="match status" value="1"/>
</dbReference>
<evidence type="ECO:0000259" key="1">
    <source>
        <dbReference type="Pfam" id="PF01590"/>
    </source>
</evidence>
<dbReference type="Pfam" id="PF01590">
    <property type="entry name" value="GAF"/>
    <property type="match status" value="1"/>
</dbReference>
<organism evidence="2 3">
    <name type="scientific">Thalassotalea loyana</name>
    <dbReference type="NCBI Taxonomy" id="280483"/>
    <lineage>
        <taxon>Bacteria</taxon>
        <taxon>Pseudomonadati</taxon>
        <taxon>Pseudomonadota</taxon>
        <taxon>Gammaproteobacteria</taxon>
        <taxon>Alteromonadales</taxon>
        <taxon>Colwelliaceae</taxon>
        <taxon>Thalassotalea</taxon>
    </lineage>
</organism>
<sequence>MDEFTKLSMALSKPKLPVEGKLREICVALHKLIPQANRVSLWSLNPEKDSITCHLLIDDAGNVSHGFSLAKADFPEYFDAIIKHQVVNAPDARNHKATACFNEVYFEPNDIYSLLDYIIHHDFEPVGILCCEVTGSKFEWQENQIKSLKRVANISSIFFAQELQNIAS</sequence>
<evidence type="ECO:0000313" key="3">
    <source>
        <dbReference type="Proteomes" id="UP001157134"/>
    </source>
</evidence>
<dbReference type="Proteomes" id="UP001157134">
    <property type="component" value="Unassembled WGS sequence"/>
</dbReference>